<dbReference type="STRING" id="1121267.CCUN_0223"/>
<proteinExistence type="predicted"/>
<protein>
    <submittedName>
        <fullName evidence="2">Putative membrane protein</fullName>
    </submittedName>
</protein>
<dbReference type="EMBL" id="CP020867">
    <property type="protein sequence ID" value="ARJ55879.1"/>
    <property type="molecule type" value="Genomic_DNA"/>
</dbReference>
<feature type="transmembrane region" description="Helical" evidence="1">
    <location>
        <begin position="51"/>
        <end position="72"/>
    </location>
</feature>
<feature type="transmembrane region" description="Helical" evidence="1">
    <location>
        <begin position="12"/>
        <end position="30"/>
    </location>
</feature>
<dbReference type="KEGG" id="ccun:CCUN_0223"/>
<evidence type="ECO:0000313" key="2">
    <source>
        <dbReference type="EMBL" id="ARJ55879.1"/>
    </source>
</evidence>
<feature type="transmembrane region" description="Helical" evidence="1">
    <location>
        <begin position="110"/>
        <end position="131"/>
    </location>
</feature>
<keyword evidence="1" id="KW-0812">Transmembrane</keyword>
<reference evidence="2 3" key="1">
    <citation type="submission" date="2017-04" db="EMBL/GenBank/DDBJ databases">
        <title>Complete genome sequence of the Campylobacter cuniculorum type strain LMG24588.</title>
        <authorList>
            <person name="Miller W.G."/>
            <person name="Yee E."/>
            <person name="Revez J."/>
            <person name="Bono J.L."/>
            <person name="Rossi M."/>
        </authorList>
    </citation>
    <scope>NUCLEOTIDE SEQUENCE [LARGE SCALE GENOMIC DNA]</scope>
    <source>
        <strain evidence="2 3">LMG 24588</strain>
    </source>
</reference>
<sequence>MNEEIYEFIVAFHLYSLYATGFLMLFYLSLTQGNFKTEFEFIKKIRLFLPIYYIFLAFIIFTGALLLALNHFAMNFDIYLMILCWILIFSLAIFHFIQFKKARKIRHYRVFRLLSFIVLLSEIILLILPFISYKVL</sequence>
<dbReference type="AlphaFoldDB" id="A0A1W6BUW5"/>
<evidence type="ECO:0000313" key="3">
    <source>
        <dbReference type="Proteomes" id="UP000192902"/>
    </source>
</evidence>
<feature type="transmembrane region" description="Helical" evidence="1">
    <location>
        <begin position="78"/>
        <end position="98"/>
    </location>
</feature>
<accession>A0A1W6BUW5</accession>
<dbReference type="OrthoDB" id="5361965at2"/>
<dbReference type="eggNOG" id="ENOG5032HH1">
    <property type="taxonomic scope" value="Bacteria"/>
</dbReference>
<organism evidence="2 3">
    <name type="scientific">Campylobacter cuniculorum DSM 23162 = LMG 24588</name>
    <dbReference type="NCBI Taxonomy" id="1121267"/>
    <lineage>
        <taxon>Bacteria</taxon>
        <taxon>Pseudomonadati</taxon>
        <taxon>Campylobacterota</taxon>
        <taxon>Epsilonproteobacteria</taxon>
        <taxon>Campylobacterales</taxon>
        <taxon>Campylobacteraceae</taxon>
        <taxon>Campylobacter</taxon>
    </lineage>
</organism>
<evidence type="ECO:0000256" key="1">
    <source>
        <dbReference type="SAM" id="Phobius"/>
    </source>
</evidence>
<gene>
    <name evidence="2" type="ORF">CCUN_0223</name>
</gene>
<dbReference type="RefSeq" id="WP_027305058.1">
    <property type="nucleotide sequence ID" value="NZ_CP020867.1"/>
</dbReference>
<dbReference type="Proteomes" id="UP000192902">
    <property type="component" value="Chromosome"/>
</dbReference>
<keyword evidence="1" id="KW-0472">Membrane</keyword>
<name>A0A1W6BUW5_9BACT</name>
<keyword evidence="1" id="KW-1133">Transmembrane helix</keyword>